<accession>A0AAU7AU52</accession>
<proteinExistence type="predicted"/>
<name>A0AAU7AU52_9ACTN</name>
<gene>
    <name evidence="3" type="ORF">DSM112329_02009</name>
</gene>
<evidence type="ECO:0000259" key="2">
    <source>
        <dbReference type="Pfam" id="PF02470"/>
    </source>
</evidence>
<reference evidence="3" key="1">
    <citation type="submission" date="2022-12" db="EMBL/GenBank/DDBJ databases">
        <title>Paraconexibacter alkalitolerans sp. nov. and Baekduia alba sp. nov., isolated from soil and emended description of the genera Paraconexibacter (Chun et al., 2020) and Baekduia (An et al., 2020).</title>
        <authorList>
            <person name="Vieira S."/>
            <person name="Huber K.J."/>
            <person name="Geppert A."/>
            <person name="Wolf J."/>
            <person name="Neumann-Schaal M."/>
            <person name="Muesken M."/>
            <person name="Overmann J."/>
        </authorList>
    </citation>
    <scope>NUCLEOTIDE SEQUENCE</scope>
    <source>
        <strain evidence="3">AEG42_29</strain>
    </source>
</reference>
<dbReference type="RefSeq" id="WP_354701683.1">
    <property type="nucleotide sequence ID" value="NZ_CP114014.1"/>
</dbReference>
<evidence type="ECO:0000256" key="1">
    <source>
        <dbReference type="SAM" id="MobiDB-lite"/>
    </source>
</evidence>
<dbReference type="InterPro" id="IPR003399">
    <property type="entry name" value="Mce/MlaD"/>
</dbReference>
<dbReference type="InterPro" id="IPR052336">
    <property type="entry name" value="MlaD_Phospholipid_Transporter"/>
</dbReference>
<dbReference type="EMBL" id="CP114014">
    <property type="protein sequence ID" value="XAY05165.1"/>
    <property type="molecule type" value="Genomic_DNA"/>
</dbReference>
<dbReference type="AlphaFoldDB" id="A0AAU7AU52"/>
<feature type="domain" description="Mce/MlaD" evidence="2">
    <location>
        <begin position="33"/>
        <end position="110"/>
    </location>
</feature>
<dbReference type="Pfam" id="PF02470">
    <property type="entry name" value="MlaD"/>
    <property type="match status" value="1"/>
</dbReference>
<sequence length="444" mass="46245">MVRAPIVRWRLAVAGLLLAATVALLVLRSGDQARTVTASFAGVQGVVDGAEVRAGGVRIGRVTRVWLDDAGQPRVRMAVRRDYELRRGARAAVRLGSLSGQFNRYVALTSGNGRSLGDGPVTLPRAATQSPVEVDQALAALTPATRADLRAALAGLRAGLDGNGPDIARTLKHSADALRQTALAAGDVSADGAALKSLVADSRRITAALAAGRPERLATLVDDLGAVLRTTAGQDAALRTTITNLPAALREPRRALTEVRDAVPDLRAVLRDVAPGLRELVPAAGELRNGLVAGGPALRQTAALTRTAPADLRALTPLLRDARTTATQLTPVLRRAGPILDQTRVRLPDFFSFFAGWADFTSVYDANGHGARVGLVLPPASTKVLDPSDYAAGQLKPPYLRTPGSLAGVPWKDYADSFVAGGTASGDVDPSATPDPAAAKRGTK</sequence>
<organism evidence="3">
    <name type="scientific">Paraconexibacter sp. AEG42_29</name>
    <dbReference type="NCBI Taxonomy" id="2997339"/>
    <lineage>
        <taxon>Bacteria</taxon>
        <taxon>Bacillati</taxon>
        <taxon>Actinomycetota</taxon>
        <taxon>Thermoleophilia</taxon>
        <taxon>Solirubrobacterales</taxon>
        <taxon>Paraconexibacteraceae</taxon>
        <taxon>Paraconexibacter</taxon>
    </lineage>
</organism>
<feature type="region of interest" description="Disordered" evidence="1">
    <location>
        <begin position="423"/>
        <end position="444"/>
    </location>
</feature>
<dbReference type="KEGG" id="parq:DSM112329_02009"/>
<protein>
    <recommendedName>
        <fullName evidence="2">Mce/MlaD domain-containing protein</fullName>
    </recommendedName>
</protein>
<evidence type="ECO:0000313" key="3">
    <source>
        <dbReference type="EMBL" id="XAY05165.1"/>
    </source>
</evidence>
<dbReference type="PANTHER" id="PTHR33371">
    <property type="entry name" value="INTERMEMBRANE PHOSPHOLIPID TRANSPORT SYSTEM BINDING PROTEIN MLAD-RELATED"/>
    <property type="match status" value="1"/>
</dbReference>
<dbReference type="PANTHER" id="PTHR33371:SF4">
    <property type="entry name" value="INTERMEMBRANE PHOSPHOLIPID TRANSPORT SYSTEM BINDING PROTEIN MLAD"/>
    <property type="match status" value="1"/>
</dbReference>